<dbReference type="PANTHER" id="PTHR24006">
    <property type="entry name" value="UBIQUITIN CARBOXYL-TERMINAL HYDROLASE"/>
    <property type="match status" value="1"/>
</dbReference>
<keyword evidence="3" id="KW-1185">Reference proteome</keyword>
<evidence type="ECO:0000259" key="1">
    <source>
        <dbReference type="PROSITE" id="PS50235"/>
    </source>
</evidence>
<dbReference type="InterPro" id="IPR050164">
    <property type="entry name" value="Peptidase_C19"/>
</dbReference>
<proteinExistence type="predicted"/>
<dbReference type="PROSITE" id="PS50235">
    <property type="entry name" value="USP_3"/>
    <property type="match status" value="1"/>
</dbReference>
<dbReference type="InterPro" id="IPR018200">
    <property type="entry name" value="USP_CS"/>
</dbReference>
<evidence type="ECO:0000313" key="2">
    <source>
        <dbReference type="EMBL" id="KAK8895746.1"/>
    </source>
</evidence>
<dbReference type="PROSITE" id="PS00973">
    <property type="entry name" value="USP_2"/>
    <property type="match status" value="1"/>
</dbReference>
<dbReference type="PANTHER" id="PTHR24006:SF827">
    <property type="entry name" value="UBIQUITIN CARBOXYL-TERMINAL HYDROLASE 34"/>
    <property type="match status" value="1"/>
</dbReference>
<dbReference type="InterPro" id="IPR001394">
    <property type="entry name" value="Peptidase_C19_UCH"/>
</dbReference>
<reference evidence="2 3" key="1">
    <citation type="submission" date="2024-04" db="EMBL/GenBank/DDBJ databases">
        <title>Tritrichomonas musculus Genome.</title>
        <authorList>
            <person name="Alves-Ferreira E."/>
            <person name="Grigg M."/>
            <person name="Lorenzi H."/>
            <person name="Galac M."/>
        </authorList>
    </citation>
    <scope>NUCLEOTIDE SEQUENCE [LARGE SCALE GENOMIC DNA]</scope>
    <source>
        <strain evidence="2 3">EAF2021</strain>
    </source>
</reference>
<dbReference type="Proteomes" id="UP001470230">
    <property type="component" value="Unassembled WGS sequence"/>
</dbReference>
<organism evidence="2 3">
    <name type="scientific">Tritrichomonas musculus</name>
    <dbReference type="NCBI Taxonomy" id="1915356"/>
    <lineage>
        <taxon>Eukaryota</taxon>
        <taxon>Metamonada</taxon>
        <taxon>Parabasalia</taxon>
        <taxon>Tritrichomonadida</taxon>
        <taxon>Tritrichomonadidae</taxon>
        <taxon>Tritrichomonas</taxon>
    </lineage>
</organism>
<comment type="caution">
    <text evidence="2">The sequence shown here is derived from an EMBL/GenBank/DDBJ whole genome shotgun (WGS) entry which is preliminary data.</text>
</comment>
<accession>A0ABR2KY54</accession>
<dbReference type="SUPFAM" id="SSF54001">
    <property type="entry name" value="Cysteine proteinases"/>
    <property type="match status" value="1"/>
</dbReference>
<dbReference type="InterPro" id="IPR028889">
    <property type="entry name" value="USP"/>
</dbReference>
<protein>
    <recommendedName>
        <fullName evidence="1">USP domain-containing protein</fullName>
    </recommendedName>
</protein>
<evidence type="ECO:0000313" key="3">
    <source>
        <dbReference type="Proteomes" id="UP001470230"/>
    </source>
</evidence>
<sequence>MNQFDEWRSIFLVVLNDKDQPIEEYLKQCTEFINQIVENNFLIPPNMEATESFLKDTLKQAIRQLLNFNINISTKNKADPIMTFLKSCLPLFSWAYLNDRFDLFPILNDIMNPNQNLYKTIKSSFLIQPSNKNKRGNNRYVYVPTKFDTSNPIFTLYDYFLSHELFTVMTIRFHNYEIPAQVEHLNFFLFHFNKMSDKITENVYTSLLYTFFNFFDNYMKVNIMPTNVKSIDQREILSIFSIIIELSNKYSFEVPDSTLQLIFNYGNDQIQNKNLHSQLFGTSIFKLFTESTERPLNFFKESIEKTNFVTDFMSRDLHPDVISNTIPILTKMSSIKCIKLDDLKQICQVTKNVHNTQKEKMVNLMVNLLLELPFEEASNFFNSNMDESLDYLQFVASYLTKKKDIPNDMAQDIIMKIITTGSAIYNRSKEEGNSAIKNLIRPIYNTKYKKSFLNFCISQIMSEYSSFIVVLLGSVACNCSATIRSDFNIDVFDKLCSYLTVIDVSERKIVYPLVYLLSKPLQKKISGTLLKAIMNADDSSIWSFLTFLMTQSGLNSFEKEAVAFIADTIQGMKKMPECKEFAEFFKIFMLLYNIADTKITVENARNQNVIPAKYLVKNLPLDFEDKLLEQILTFENKDVSSISCQTLLNIYSKLEYKSSLCDTFVHLLEMAENEEQRTRVVNLVYDYCLKNDNERVSNIITHSFNDKSYFADLKSPINLKVKFELNSQEPPNKDILPIAINKDTPVQIILTLVSPNLPDGQSKYVVMTNGVERSNCQVNYNNGFVNNKIIDIKNRIGTDKRTLTLGSPSEYLRILRFSEKLIGYLKDTEKVGKNDKLLNTIWRLLCYLPSDESLQELSSKPDLFIQELQQATNKYYIRYLYQILLWRLRSPRFENLYSSVIQPVLIDIVNQDRLAAFCADEIVRLLEKYPLPEFIVPALKILANKDIKEPTKLIASSIISRFTFDTTKIVENKSNVELIMNSISIMSQKVWNEFKNFLFKIKNEKVLYSMSINALTKNLSNSPFFTEIFSLYLPNFLAEDSNPQISLCLKLMKDSPSIGLANALNDIITHKVQSKSKTKNSDNESKIVDKITSVIECCNDSEILSKLFNSISKINSYDSSARPSIDNFINKVNGIHLDRWSFTPEIHVEKYRGLRNLQATCYMNSDLQQLYHIPAFRYLLSREDTEGLQDDKRDFIKSLQFLMDDMALMKTRYCDTEVFFYSFSKLHGGMFETNEQQDAQEFLTFFLDDLPKSTKSLFEGVIVNTIKEKDTNNDDSNNSGFVQLLEEQFLTLPLPIKDVDDMNESLRSFLQTQVLFGDNQYRLPDGSSIDAEKSQRIKVAPPVLIIQLKRFEYDMTTFDRIKINKQFEILKNISLKELMTNEVKNDSDYNYTLHGVVVHRGEGSHGHYTSLIDIDNDWYRFDDIDVQKVDEKTYRQEAFGPSEEDLKKNNNKNDDFEFYMMSNISGYLLFYINDDYKIDDKLLLDNNFDIFIPNDKKSSIELQNRSYLFDQLAFLEPTFYFFNEISKPQQLRDYFFNIFSHSKQNSQELSLLIVERIKELYQNDTLLVVELINWMSDNFKEKVLEIYLHCSALDIVHALSEIILFSCSKVQASESGEFIANFILELQALIPKWRQISEISKMIIKYLQSSPKNIEFAQNNGWSDLIMMFIYEVFNGSRNDNALKIINITEIFEIAKLIVSYESRHNYTDLVNIRDFVSKSPSSYGAYKSLIVKCTSIDIFEISKMSKLIPEEFSKPKIMEMYLNKVEPSNFNEIVIKTLEGEMKFNRYLVMQYFISKKNEFKYILVGNPDYLIESLLMTETIYSDLCTKTENLMIDIYEDKEISMDIKKDALNRMIAIIPSIKTRFKGLTKTSPFLHVLLILMKITNYPRNQPINGLDELKSDSEYMLAISAYSDSSHLINIFETRANKLINNGIPGSTSLVSANKFISEFSAVLETSSDDLFTQIINHNEWNLIISKFKSSISAYDLQNLQHLVEIIIKRISSLSSSKSVNDSIYFIIKIITQNGNCDPHYCSHFAKYLPAFIDDVKEPKIIEILLRVVTNVFYSSNLQSKFRDTLIQTYFVSIPTFMYKHTNTGRISNINFPKPAGIPSDQNASEKVSDEEAKEFNEFFATLSISQVDKIYIFLTDQKRENAIIAMNLLVCLASFNMIYLEDLVRFGQNKLESLSISVKGSAGRTIDNYIVASLIIQLKILRLFKSMTGKENSDELKNNIATEINGIIENYTNASRGYQQQGKRETLFFILNKIQNESYYRLSTSIAKKIFTNSKFEKEEEKTFFRTALKKLKDDEIKHLLEECKKEFNLIGSVQSSYSTDAAAQLEKIGLLVELFSDKLMKEEIISYFTIDKNWKGQSNRHEKAIIAIYGE</sequence>
<feature type="domain" description="USP" evidence="1">
    <location>
        <begin position="1152"/>
        <end position="1474"/>
    </location>
</feature>
<dbReference type="InterPro" id="IPR038765">
    <property type="entry name" value="Papain-like_cys_pep_sf"/>
</dbReference>
<dbReference type="Pfam" id="PF00443">
    <property type="entry name" value="UCH"/>
    <property type="match status" value="1"/>
</dbReference>
<dbReference type="EMBL" id="JAPFFF010000002">
    <property type="protein sequence ID" value="KAK8895746.1"/>
    <property type="molecule type" value="Genomic_DNA"/>
</dbReference>
<dbReference type="Gene3D" id="3.90.70.10">
    <property type="entry name" value="Cysteine proteinases"/>
    <property type="match status" value="1"/>
</dbReference>
<gene>
    <name evidence="2" type="ORF">M9Y10_013631</name>
</gene>
<name>A0ABR2KY54_9EUKA</name>